<evidence type="ECO:0000259" key="4">
    <source>
        <dbReference type="Pfam" id="PF13458"/>
    </source>
</evidence>
<dbReference type="Proteomes" id="UP001565471">
    <property type="component" value="Unassembled WGS sequence"/>
</dbReference>
<keyword evidence="2" id="KW-0732">Signal</keyword>
<keyword evidence="8" id="KW-1185">Reference proteome</keyword>
<gene>
    <name evidence="6" type="ORF">ABIF29_002826</name>
    <name evidence="5" type="ORF">JOH49_008169</name>
</gene>
<evidence type="ECO:0000256" key="1">
    <source>
        <dbReference type="ARBA" id="ARBA00010062"/>
    </source>
</evidence>
<dbReference type="EMBL" id="JBGBZA010000002">
    <property type="protein sequence ID" value="MEY9316027.1"/>
    <property type="molecule type" value="Genomic_DNA"/>
</dbReference>
<accession>A0A8I2CAF6</accession>
<dbReference type="Pfam" id="PF13458">
    <property type="entry name" value="Peripla_BP_6"/>
    <property type="match status" value="1"/>
</dbReference>
<dbReference type="GO" id="GO:0006865">
    <property type="term" value="P:amino acid transport"/>
    <property type="evidence" value="ECO:0007669"/>
    <property type="project" value="UniProtKB-KW"/>
</dbReference>
<sequence length="448" mass="48910">MHSGKSASRDSIRRSCNGCVRPDHIVAQTSCPDDQPPYCPIEQNEGEHVKRNFLALAILVATASTASAQISNDVVRIGVLTDLSSWGRDNSGPGSVEAAKMAVEEFGPTVLGKPIEIVSADHQMKTDVGLQIVRDWFDNGKVDAVADIPNSGIAIAVHNMVRERNKIALLSGPGASSLTDELCSPNTVHFSYDTYALSKVTASAVIKEGGKSWFFVTADYAFGQQLEKDATRFIKELDGKVLGNVRHPTNTADFSSFVLQAQNSKADVVAFANAGQDTDNAIKQSGEFGLVQAGQKLVGLLMFDTDVHAVGLQAAQGTYMTTASYWNMDDKTRAWSKRFFTRTNVMPTMIHTGVYGSVLHYLKAIKTAGTDDPAAVMAKMRELPVENTFVHGARLREDGRVIRDMYLARVKKPSDSKEPWDYLEIVKTIRGEDAYRPVSESKCALLKK</sequence>
<dbReference type="InterPro" id="IPR028081">
    <property type="entry name" value="Leu-bd"/>
</dbReference>
<comment type="similarity">
    <text evidence="1">Belongs to the leucine-binding protein family.</text>
</comment>
<evidence type="ECO:0000313" key="6">
    <source>
        <dbReference type="EMBL" id="MEY9316027.1"/>
    </source>
</evidence>
<dbReference type="EMBL" id="JAFICZ010000001">
    <property type="protein sequence ID" value="MBP1298416.1"/>
    <property type="molecule type" value="Genomic_DNA"/>
</dbReference>
<reference evidence="5" key="1">
    <citation type="submission" date="2021-02" db="EMBL/GenBank/DDBJ databases">
        <title>Genomic Encyclopedia of Type Strains, Phase IV (KMG-V): Genome sequencing to study the core and pangenomes of soil and plant-associated prokaryotes.</title>
        <authorList>
            <person name="Whitman W."/>
        </authorList>
    </citation>
    <scope>NUCLEOTIDE SEQUENCE</scope>
    <source>
        <strain evidence="5">USDA 406</strain>
    </source>
</reference>
<reference evidence="6 8" key="2">
    <citation type="submission" date="2024-07" db="EMBL/GenBank/DDBJ databases">
        <title>Genomic Encyclopedia of Type Strains, Phase V (KMG-V): Genome sequencing to study the core and pangenomes of soil and plant-associated prokaryotes.</title>
        <authorList>
            <person name="Whitman W."/>
        </authorList>
    </citation>
    <scope>NUCLEOTIDE SEQUENCE [LARGE SCALE GENOMIC DNA]</scope>
    <source>
        <strain evidence="6 8">USDA 415</strain>
    </source>
</reference>
<organism evidence="5 7">
    <name type="scientific">Bradyrhizobium elkanii</name>
    <dbReference type="NCBI Taxonomy" id="29448"/>
    <lineage>
        <taxon>Bacteria</taxon>
        <taxon>Pseudomonadati</taxon>
        <taxon>Pseudomonadota</taxon>
        <taxon>Alphaproteobacteria</taxon>
        <taxon>Hyphomicrobiales</taxon>
        <taxon>Nitrobacteraceae</taxon>
        <taxon>Bradyrhizobium</taxon>
    </lineage>
</organism>
<dbReference type="Gene3D" id="3.40.50.2300">
    <property type="match status" value="2"/>
</dbReference>
<keyword evidence="3" id="KW-0029">Amino-acid transport</keyword>
<dbReference type="Proteomes" id="UP000673383">
    <property type="component" value="Unassembled WGS sequence"/>
</dbReference>
<dbReference type="InterPro" id="IPR051010">
    <property type="entry name" value="BCAA_transport"/>
</dbReference>
<evidence type="ECO:0000313" key="5">
    <source>
        <dbReference type="EMBL" id="MBP1298416.1"/>
    </source>
</evidence>
<dbReference type="InterPro" id="IPR028082">
    <property type="entry name" value="Peripla_BP_I"/>
</dbReference>
<evidence type="ECO:0000256" key="3">
    <source>
        <dbReference type="ARBA" id="ARBA00022970"/>
    </source>
</evidence>
<evidence type="ECO:0000313" key="8">
    <source>
        <dbReference type="Proteomes" id="UP001565471"/>
    </source>
</evidence>
<keyword evidence="3" id="KW-0813">Transport</keyword>
<protein>
    <submittedName>
        <fullName evidence="5">Branched-chain amino acid transport system substrate-binding protein</fullName>
    </submittedName>
</protein>
<evidence type="ECO:0000256" key="2">
    <source>
        <dbReference type="ARBA" id="ARBA00022729"/>
    </source>
</evidence>
<dbReference type="AlphaFoldDB" id="A0A8I2CAF6"/>
<dbReference type="SUPFAM" id="SSF53822">
    <property type="entry name" value="Periplasmic binding protein-like I"/>
    <property type="match status" value="1"/>
</dbReference>
<name>A0A8I2CAF6_BRAEL</name>
<proteinExistence type="inferred from homology"/>
<comment type="caution">
    <text evidence="5">The sequence shown here is derived from an EMBL/GenBank/DDBJ whole genome shotgun (WGS) entry which is preliminary data.</text>
</comment>
<dbReference type="PANTHER" id="PTHR30483">
    <property type="entry name" value="LEUCINE-SPECIFIC-BINDING PROTEIN"/>
    <property type="match status" value="1"/>
</dbReference>
<evidence type="ECO:0000313" key="7">
    <source>
        <dbReference type="Proteomes" id="UP000673383"/>
    </source>
</evidence>
<feature type="domain" description="Leucine-binding protein" evidence="4">
    <location>
        <begin position="75"/>
        <end position="411"/>
    </location>
</feature>
<dbReference type="PANTHER" id="PTHR30483:SF6">
    <property type="entry name" value="PERIPLASMIC BINDING PROTEIN OF ABC TRANSPORTER FOR NATURAL AMINO ACIDS"/>
    <property type="match status" value="1"/>
</dbReference>
<dbReference type="CDD" id="cd06327">
    <property type="entry name" value="PBP1_SBP-like"/>
    <property type="match status" value="1"/>
</dbReference>